<proteinExistence type="predicted"/>
<dbReference type="AlphaFoldDB" id="A0A8A4TGK2"/>
<protein>
    <submittedName>
        <fullName evidence="5">Helix-turn-helix transcriptional regulator</fullName>
    </submittedName>
</protein>
<organism evidence="5 6">
    <name type="scientific">Sulfidibacter corallicola</name>
    <dbReference type="NCBI Taxonomy" id="2818388"/>
    <lineage>
        <taxon>Bacteria</taxon>
        <taxon>Pseudomonadati</taxon>
        <taxon>Acidobacteriota</taxon>
        <taxon>Holophagae</taxon>
        <taxon>Acanthopleuribacterales</taxon>
        <taxon>Acanthopleuribacteraceae</taxon>
        <taxon>Sulfidibacter</taxon>
    </lineage>
</organism>
<dbReference type="InterPro" id="IPR002577">
    <property type="entry name" value="HTH_HxlR"/>
</dbReference>
<evidence type="ECO:0000256" key="2">
    <source>
        <dbReference type="ARBA" id="ARBA00023125"/>
    </source>
</evidence>
<dbReference type="RefSeq" id="WP_237378300.1">
    <property type="nucleotide sequence ID" value="NZ_CP071793.1"/>
</dbReference>
<dbReference type="PROSITE" id="PS51118">
    <property type="entry name" value="HTH_HXLR"/>
    <property type="match status" value="1"/>
</dbReference>
<keyword evidence="6" id="KW-1185">Reference proteome</keyword>
<sequence>MASSTEKKIEKNYERMVPPPHVREIVETILGCKWSLTLLTMMREGIHRPGKMHRSVEGLTPKVMNHCLGKMLTFGLIEKTVFPEVPARVEYRITSFGQKFMRVFEVIDELDRELARDATSR</sequence>
<keyword evidence="1" id="KW-0805">Transcription regulation</keyword>
<gene>
    <name evidence="5" type="ORF">J3U87_23955</name>
</gene>
<evidence type="ECO:0000259" key="4">
    <source>
        <dbReference type="PROSITE" id="PS51118"/>
    </source>
</evidence>
<evidence type="ECO:0000256" key="1">
    <source>
        <dbReference type="ARBA" id="ARBA00023015"/>
    </source>
</evidence>
<dbReference type="GO" id="GO:0003677">
    <property type="term" value="F:DNA binding"/>
    <property type="evidence" value="ECO:0007669"/>
    <property type="project" value="UniProtKB-KW"/>
</dbReference>
<accession>A0A8A4TGK2</accession>
<keyword evidence="3" id="KW-0804">Transcription</keyword>
<dbReference type="Proteomes" id="UP000663929">
    <property type="component" value="Chromosome"/>
</dbReference>
<evidence type="ECO:0000313" key="6">
    <source>
        <dbReference type="Proteomes" id="UP000663929"/>
    </source>
</evidence>
<reference evidence="5" key="1">
    <citation type="submission" date="2021-03" db="EMBL/GenBank/DDBJ databases">
        <title>Acanthopleuribacteraceae sp. M133.</title>
        <authorList>
            <person name="Wang G."/>
        </authorList>
    </citation>
    <scope>NUCLEOTIDE SEQUENCE</scope>
    <source>
        <strain evidence="5">M133</strain>
    </source>
</reference>
<dbReference type="InterPro" id="IPR036388">
    <property type="entry name" value="WH-like_DNA-bd_sf"/>
</dbReference>
<dbReference type="EMBL" id="CP071793">
    <property type="protein sequence ID" value="QTD48647.1"/>
    <property type="molecule type" value="Genomic_DNA"/>
</dbReference>
<dbReference type="InterPro" id="IPR036390">
    <property type="entry name" value="WH_DNA-bd_sf"/>
</dbReference>
<name>A0A8A4TGK2_SULCO</name>
<dbReference type="PANTHER" id="PTHR33204">
    <property type="entry name" value="TRANSCRIPTIONAL REGULATOR, MARR FAMILY"/>
    <property type="match status" value="1"/>
</dbReference>
<dbReference type="Gene3D" id="1.10.10.10">
    <property type="entry name" value="Winged helix-like DNA-binding domain superfamily/Winged helix DNA-binding domain"/>
    <property type="match status" value="1"/>
</dbReference>
<feature type="domain" description="HTH hxlR-type" evidence="4">
    <location>
        <begin position="17"/>
        <end position="119"/>
    </location>
</feature>
<dbReference type="KEGG" id="scor:J3U87_23955"/>
<dbReference type="Pfam" id="PF01638">
    <property type="entry name" value="HxlR"/>
    <property type="match status" value="1"/>
</dbReference>
<keyword evidence="2" id="KW-0238">DNA-binding</keyword>
<evidence type="ECO:0000313" key="5">
    <source>
        <dbReference type="EMBL" id="QTD48647.1"/>
    </source>
</evidence>
<dbReference type="SUPFAM" id="SSF46785">
    <property type="entry name" value="Winged helix' DNA-binding domain"/>
    <property type="match status" value="1"/>
</dbReference>
<dbReference type="PANTHER" id="PTHR33204:SF37">
    <property type="entry name" value="HTH-TYPE TRANSCRIPTIONAL REGULATOR YODB"/>
    <property type="match status" value="1"/>
</dbReference>
<evidence type="ECO:0000256" key="3">
    <source>
        <dbReference type="ARBA" id="ARBA00023163"/>
    </source>
</evidence>